<organism evidence="2 3">
    <name type="scientific">Paenibacillus spongiae</name>
    <dbReference type="NCBI Taxonomy" id="2909671"/>
    <lineage>
        <taxon>Bacteria</taxon>
        <taxon>Bacillati</taxon>
        <taxon>Bacillota</taxon>
        <taxon>Bacilli</taxon>
        <taxon>Bacillales</taxon>
        <taxon>Paenibacillaceae</taxon>
        <taxon>Paenibacillus</taxon>
    </lineage>
</organism>
<keyword evidence="1" id="KW-1133">Transmembrane helix</keyword>
<keyword evidence="1" id="KW-0472">Membrane</keyword>
<name>A0ABY5S8Z6_9BACL</name>
<accession>A0ABY5S8Z6</accession>
<sequence>MKDESKAIRIKQALVIPNIMLFSIFLSSLLFNLIRFDRYYEGIWIYFLVGMILFCFIMLAIEIRRLFIKKPPVLLIHPDSLSIRGCLIEAAQMERIMVMGYFKPAVGVKVIGKKWVPTHLCFRFVGEEHVGIDELAKWAEQNRIRVVNKPFTRSW</sequence>
<evidence type="ECO:0000313" key="2">
    <source>
        <dbReference type="EMBL" id="UVI29307.1"/>
    </source>
</evidence>
<feature type="transmembrane region" description="Helical" evidence="1">
    <location>
        <begin position="43"/>
        <end position="61"/>
    </location>
</feature>
<feature type="transmembrane region" description="Helical" evidence="1">
    <location>
        <begin position="12"/>
        <end position="31"/>
    </location>
</feature>
<keyword evidence="1" id="KW-0812">Transmembrane</keyword>
<proteinExistence type="predicted"/>
<keyword evidence="3" id="KW-1185">Reference proteome</keyword>
<dbReference type="RefSeq" id="WP_258385396.1">
    <property type="nucleotide sequence ID" value="NZ_CP091430.1"/>
</dbReference>
<evidence type="ECO:0000313" key="3">
    <source>
        <dbReference type="Proteomes" id="UP001057877"/>
    </source>
</evidence>
<reference evidence="2" key="1">
    <citation type="submission" date="2022-01" db="EMBL/GenBank/DDBJ databases">
        <title>Paenibacillus spongiae sp. nov., isolated from marine sponge.</title>
        <authorList>
            <person name="Li Z."/>
            <person name="Zhang M."/>
        </authorList>
    </citation>
    <scope>NUCLEOTIDE SEQUENCE</scope>
    <source>
        <strain evidence="2">PHS-Z3</strain>
    </source>
</reference>
<dbReference type="EMBL" id="CP091430">
    <property type="protein sequence ID" value="UVI29307.1"/>
    <property type="molecule type" value="Genomic_DNA"/>
</dbReference>
<evidence type="ECO:0000256" key="1">
    <source>
        <dbReference type="SAM" id="Phobius"/>
    </source>
</evidence>
<gene>
    <name evidence="2" type="ORF">L1F29_28395</name>
</gene>
<dbReference type="Proteomes" id="UP001057877">
    <property type="component" value="Chromosome"/>
</dbReference>
<protein>
    <submittedName>
        <fullName evidence="2">Uncharacterized protein</fullName>
    </submittedName>
</protein>